<gene>
    <name evidence="3" type="ORF">A5888_000218</name>
    <name evidence="2" type="ORF">A5888_000266</name>
</gene>
<dbReference type="Proteomes" id="UP000195141">
    <property type="component" value="Chromosome"/>
</dbReference>
<dbReference type="GO" id="GO:0051920">
    <property type="term" value="F:peroxiredoxin activity"/>
    <property type="evidence" value="ECO:0007669"/>
    <property type="project" value="InterPro"/>
</dbReference>
<evidence type="ECO:0000313" key="4">
    <source>
        <dbReference type="Proteomes" id="UP000195141"/>
    </source>
</evidence>
<dbReference type="RefSeq" id="WP_086347437.1">
    <property type="nucleotide sequence ID" value="NZ_CP147247.1"/>
</dbReference>
<reference evidence="3" key="3">
    <citation type="submission" date="2024-03" db="EMBL/GenBank/DDBJ databases">
        <title>The Genome Sequence of Enterococcus sp. DIV0242b.</title>
        <authorList>
            <consortium name="The Broad Institute Genomics Platform"/>
            <consortium name="The Broad Institute Microbial Omics Core"/>
            <consortium name="The Broad Institute Genomic Center for Infectious Diseases"/>
            <person name="Earl A."/>
            <person name="Manson A."/>
            <person name="Gilmore M."/>
            <person name="Schwartman J."/>
            <person name="Shea T."/>
            <person name="Abouelleil A."/>
            <person name="Cao P."/>
            <person name="Chapman S."/>
            <person name="Cusick C."/>
            <person name="Young S."/>
            <person name="Neafsey D."/>
            <person name="Nusbaum C."/>
            <person name="Birren B."/>
        </authorList>
    </citation>
    <scope>NUCLEOTIDE SEQUENCE</scope>
    <source>
        <strain evidence="3">9E7_DIV0242</strain>
    </source>
</reference>
<dbReference type="PANTHER" id="PTHR33930:SF2">
    <property type="entry name" value="BLR3452 PROTEIN"/>
    <property type="match status" value="1"/>
</dbReference>
<evidence type="ECO:0000313" key="2">
    <source>
        <dbReference type="EMBL" id="OTP18452.1"/>
    </source>
</evidence>
<dbReference type="EMBL" id="CP147247">
    <property type="protein sequence ID" value="WYJ88499.1"/>
    <property type="molecule type" value="Genomic_DNA"/>
</dbReference>
<dbReference type="Pfam" id="PF02627">
    <property type="entry name" value="CMD"/>
    <property type="match status" value="1"/>
</dbReference>
<protein>
    <recommendedName>
        <fullName evidence="1">Carboxymuconolactone decarboxylase-like domain-containing protein</fullName>
    </recommendedName>
</protein>
<dbReference type="InterPro" id="IPR003779">
    <property type="entry name" value="CMD-like"/>
</dbReference>
<feature type="domain" description="Carboxymuconolactone decarboxylase-like" evidence="1">
    <location>
        <begin position="21"/>
        <end position="98"/>
    </location>
</feature>
<dbReference type="AlphaFoldDB" id="A0A242KBC3"/>
<organism evidence="2">
    <name type="scientific">Candidatus Enterococcus clewellii</name>
    <dbReference type="NCBI Taxonomy" id="1834193"/>
    <lineage>
        <taxon>Bacteria</taxon>
        <taxon>Bacillati</taxon>
        <taxon>Bacillota</taxon>
        <taxon>Bacilli</taxon>
        <taxon>Lactobacillales</taxon>
        <taxon>Enterococcaceae</taxon>
        <taxon>Enterococcus</taxon>
    </lineage>
</organism>
<keyword evidence="4" id="KW-1185">Reference proteome</keyword>
<dbReference type="PANTHER" id="PTHR33930">
    <property type="entry name" value="ALKYL HYDROPEROXIDE REDUCTASE AHPD"/>
    <property type="match status" value="1"/>
</dbReference>
<sequence>MEQSKEYNRTEMNQLMAETDDFFAQFNQLDQQVYAEGAISKENKELMGLAISIVTKCDECILYHLEQCIELAISREKMIEAIKIGVIGGGSVTYPQARFAFKTLQEKHLL</sequence>
<name>A0A242KBC3_9ENTE</name>
<evidence type="ECO:0000313" key="3">
    <source>
        <dbReference type="EMBL" id="WYJ88499.1"/>
    </source>
</evidence>
<dbReference type="Gene3D" id="1.20.1290.10">
    <property type="entry name" value="AhpD-like"/>
    <property type="match status" value="1"/>
</dbReference>
<evidence type="ECO:0000259" key="1">
    <source>
        <dbReference type="Pfam" id="PF02627"/>
    </source>
</evidence>
<accession>A0A242KBC3</accession>
<dbReference type="OrthoDB" id="1683318at2"/>
<reference evidence="3" key="2">
    <citation type="submission" date="2017-05" db="EMBL/GenBank/DDBJ databases">
        <authorList>
            <consortium name="The Broad Institute Genomics Platform"/>
            <consortium name="The Broad Institute Genomic Center for Infectious Diseases"/>
            <person name="Earl A."/>
            <person name="Manson A."/>
            <person name="Schwartman J."/>
            <person name="Gilmore M."/>
            <person name="Abouelleil A."/>
            <person name="Cao P."/>
            <person name="Chapman S."/>
            <person name="Cusick C."/>
            <person name="Shea T."/>
            <person name="Young S."/>
            <person name="Neafsey D."/>
            <person name="Nusbaum C."/>
            <person name="Birren B."/>
        </authorList>
    </citation>
    <scope>NUCLEOTIDE SEQUENCE</scope>
    <source>
        <strain evidence="3">9E7_DIV0242</strain>
    </source>
</reference>
<dbReference type="SUPFAM" id="SSF69118">
    <property type="entry name" value="AhpD-like"/>
    <property type="match status" value="1"/>
</dbReference>
<proteinExistence type="predicted"/>
<dbReference type="InterPro" id="IPR029032">
    <property type="entry name" value="AhpD-like"/>
</dbReference>
<dbReference type="EMBL" id="NGMM01000001">
    <property type="protein sequence ID" value="OTP18452.1"/>
    <property type="molecule type" value="Genomic_DNA"/>
</dbReference>
<reference evidence="2" key="1">
    <citation type="submission" date="2017-05" db="EMBL/GenBank/DDBJ databases">
        <title>The Genome Sequence of Enterococcus sp. 9E7_DIV0242.</title>
        <authorList>
            <consortium name="The Broad Institute Genomics Platform"/>
            <consortium name="The Broad Institute Genomic Center for Infectious Diseases"/>
            <person name="Earl A."/>
            <person name="Manson A."/>
            <person name="Schwartman J."/>
            <person name="Gilmore M."/>
            <person name="Abouelleil A."/>
            <person name="Cao P."/>
            <person name="Chapman S."/>
            <person name="Cusick C."/>
            <person name="Shea T."/>
            <person name="Young S."/>
            <person name="Neafsey D."/>
            <person name="Nusbaum C."/>
            <person name="Birren B."/>
        </authorList>
    </citation>
    <scope>NUCLEOTIDE SEQUENCE [LARGE SCALE GENOMIC DNA]</scope>
    <source>
        <strain evidence="2">9E7_DIV0242</strain>
    </source>
</reference>